<name>A0A9W7EEH7_9STRA</name>
<organism evidence="2 3">
    <name type="scientific">Triparma strigata</name>
    <dbReference type="NCBI Taxonomy" id="1606541"/>
    <lineage>
        <taxon>Eukaryota</taxon>
        <taxon>Sar</taxon>
        <taxon>Stramenopiles</taxon>
        <taxon>Ochrophyta</taxon>
        <taxon>Bolidophyceae</taxon>
        <taxon>Parmales</taxon>
        <taxon>Triparmaceae</taxon>
        <taxon>Triparma</taxon>
    </lineage>
</organism>
<keyword evidence="1" id="KW-0472">Membrane</keyword>
<evidence type="ECO:0000313" key="2">
    <source>
        <dbReference type="EMBL" id="GMH73483.1"/>
    </source>
</evidence>
<keyword evidence="3" id="KW-1185">Reference proteome</keyword>
<dbReference type="InterPro" id="IPR036322">
    <property type="entry name" value="WD40_repeat_dom_sf"/>
</dbReference>
<dbReference type="Proteomes" id="UP001165085">
    <property type="component" value="Unassembled WGS sequence"/>
</dbReference>
<feature type="transmembrane region" description="Helical" evidence="1">
    <location>
        <begin position="393"/>
        <end position="413"/>
    </location>
</feature>
<sequence>MPSLQSTTIVKPPLSCVCELPGTPLMVVGGGGGSSKSGMKNELTVTTISRTRVDSVTDICAISTGDMVASTVSAAKLSEGSSVLAAGVYPGLNFYKLKLSASSSSSTISYSKIGSVEIGGTDGVNSCKIISTSASNFKCIAVCEDGTVSEYSLDASVEPAKIECTSSSKPHDGKPVLASALWSRRMDEGSMTGGKDGKAIVTLNGVRHELKCEIAELKPGKYSNERQKALDKQVLVRGVAKDGDNYYTLACGRRGGSFLGRWNLVGGQMKLTGVTCVDDEYPVSQMQVVPSREDGITVILTASVEGLLKTWWDSGEGGELVKFRGNPESPRSGYGGMFSSNKNSVQAHDLPITGICVAHGIDVDAVSVSADHKISRVKVFGPPIVEPKKGGSWSGWFFVLFILMFAIYMKIAVDTFCKGELTDFECLKFFTVDVVKGQISVFDPFKKLLRT</sequence>
<protein>
    <submittedName>
        <fullName evidence="2">Uncharacterized protein</fullName>
    </submittedName>
</protein>
<keyword evidence="1" id="KW-0812">Transmembrane</keyword>
<proteinExistence type="predicted"/>
<dbReference type="Gene3D" id="2.130.10.10">
    <property type="entry name" value="YVTN repeat-like/Quinoprotein amine dehydrogenase"/>
    <property type="match status" value="1"/>
</dbReference>
<comment type="caution">
    <text evidence="2">The sequence shown here is derived from an EMBL/GenBank/DDBJ whole genome shotgun (WGS) entry which is preliminary data.</text>
</comment>
<dbReference type="InterPro" id="IPR015943">
    <property type="entry name" value="WD40/YVTN_repeat-like_dom_sf"/>
</dbReference>
<dbReference type="SUPFAM" id="SSF50978">
    <property type="entry name" value="WD40 repeat-like"/>
    <property type="match status" value="1"/>
</dbReference>
<dbReference type="AlphaFoldDB" id="A0A9W7EEH7"/>
<keyword evidence="1" id="KW-1133">Transmembrane helix</keyword>
<reference evidence="3" key="1">
    <citation type="journal article" date="2023" name="Commun. Biol.">
        <title>Genome analysis of Parmales, the sister group of diatoms, reveals the evolutionary specialization of diatoms from phago-mixotrophs to photoautotrophs.</title>
        <authorList>
            <person name="Ban H."/>
            <person name="Sato S."/>
            <person name="Yoshikawa S."/>
            <person name="Yamada K."/>
            <person name="Nakamura Y."/>
            <person name="Ichinomiya M."/>
            <person name="Sato N."/>
            <person name="Blanc-Mathieu R."/>
            <person name="Endo H."/>
            <person name="Kuwata A."/>
            <person name="Ogata H."/>
        </authorList>
    </citation>
    <scope>NUCLEOTIDE SEQUENCE [LARGE SCALE GENOMIC DNA]</scope>
    <source>
        <strain evidence="3">NIES 3701</strain>
    </source>
</reference>
<dbReference type="OrthoDB" id="10372567at2759"/>
<gene>
    <name evidence="2" type="ORF">TrST_g4719</name>
</gene>
<evidence type="ECO:0000313" key="3">
    <source>
        <dbReference type="Proteomes" id="UP001165085"/>
    </source>
</evidence>
<dbReference type="EMBL" id="BRXY01000169">
    <property type="protein sequence ID" value="GMH73483.1"/>
    <property type="molecule type" value="Genomic_DNA"/>
</dbReference>
<accession>A0A9W7EEH7</accession>
<evidence type="ECO:0000256" key="1">
    <source>
        <dbReference type="SAM" id="Phobius"/>
    </source>
</evidence>